<dbReference type="Gene3D" id="2.180.10.10">
    <property type="entry name" value="RHS repeat-associated core"/>
    <property type="match status" value="1"/>
</dbReference>
<dbReference type="InterPro" id="IPR050708">
    <property type="entry name" value="T6SS_VgrG/RHS"/>
</dbReference>
<protein>
    <submittedName>
        <fullName evidence="1">RHS repeat-associated core domain-containing protein</fullName>
    </submittedName>
</protein>
<sequence>MLPGFNAVSGSIFSATIVNNQGILDNLCYQYKYDYRNRLVEKKLPGKQWEFIVYDKLDRSVATGPSLSPFTDITTAGWSVTKYDALNRPIITAWLPGTITSADRKTLQDTQNGYTANFSETKIATATNTTINGVSFRYTTAAWPTTGYHVLTVSYFDDYNYPNAPTIPTSVETQNVFYNTTTKPIGLATGSWIRILENSTTYRNELSYTLYDAKARPIRSYMQNFLGGYTYTDSKLNAFSGQLQYSIVRHKRLNTDTELMTKDVFTYSDQDRVLTQTHQINSGTIELIASNTYDELGQLISKKVGNTTAAPTQNINYTYNIRGWMTNINDVNSLTKGTDPRDQFAFKISYNTLSSSISGVKALYNGNISETYWTSASETTPVIRSYGYKYDNLNRLKDAVFQRATTVSGVYNESLTYDKNGNILSLTRNGNNETTATQIDNLAYSYGAGNQTNQLTKVVDNALAANKIYGFVDSAANTLDDYSYDANGNLIKDNNKNITSIVYNNLNLPTQITFSTIGNIVYLYNAAGQKVQKIVTTTSPANVTTTDYLGGYQYTNTALKFFPTVEGYVEAVAASSFKYIYQYKDHLGNIRLSYDKNLVIKEENNYYPFGLKQEGYNILKNSTNDGLKYKYNGKELQDELGLNFYDYGARNYDPAIGRWMNIDPLAEKMRRHSPYNYAFDNPIRFIDPDGMAPTDWINWIGTNGQQHITYDKDVKTVEQAEAKGYGNVKQVFESGTAHTEDYSTIVEFAKDGNFVVNNGSKTDIDDTSVTTENGTFISKNKGVVDALGDGVPGILQDVGDSLTLAALPVAATGIGVPLAGAMGTVGGTISKIGTVLEIGNDAFEGNFSFTKAATKLTVSTLSSKIGGSSAFGPTEQIANDNVFNLLDRSIDQAKKKD</sequence>
<accession>A0ABX7QK94</accession>
<dbReference type="PANTHER" id="PTHR32305:SF15">
    <property type="entry name" value="PROTEIN RHSA-RELATED"/>
    <property type="match status" value="1"/>
</dbReference>
<keyword evidence="2" id="KW-1185">Reference proteome</keyword>
<dbReference type="PANTHER" id="PTHR32305">
    <property type="match status" value="1"/>
</dbReference>
<evidence type="ECO:0000313" key="2">
    <source>
        <dbReference type="Proteomes" id="UP000663440"/>
    </source>
</evidence>
<dbReference type="NCBIfam" id="TIGR03696">
    <property type="entry name" value="Rhs_assc_core"/>
    <property type="match status" value="1"/>
</dbReference>
<gene>
    <name evidence="1" type="ORF">J0383_06220</name>
</gene>
<dbReference type="InterPro" id="IPR022385">
    <property type="entry name" value="Rhs_assc_core"/>
</dbReference>
<proteinExistence type="predicted"/>
<dbReference type="Proteomes" id="UP000663440">
    <property type="component" value="Chromosome"/>
</dbReference>
<reference evidence="1 2" key="1">
    <citation type="submission" date="2021-03" db="EMBL/GenBank/DDBJ databases">
        <title>Flavobacterium kribbensis sp. nov, an endophytic bacteria, isolated from soybean.</title>
        <authorList>
            <person name="Lee J."/>
            <person name="Seo J."/>
        </authorList>
    </citation>
    <scope>NUCLEOTIDE SEQUENCE [LARGE SCALE GENOMIC DNA]</scope>
    <source>
        <strain evidence="1 2">BB8</strain>
    </source>
</reference>
<organism evidence="1 2">
    <name type="scientific">Flavobacterium endoglycinae</name>
    <dbReference type="NCBI Taxonomy" id="2816357"/>
    <lineage>
        <taxon>Bacteria</taxon>
        <taxon>Pseudomonadati</taxon>
        <taxon>Bacteroidota</taxon>
        <taxon>Flavobacteriia</taxon>
        <taxon>Flavobacteriales</taxon>
        <taxon>Flavobacteriaceae</taxon>
        <taxon>Flavobacterium</taxon>
    </lineage>
</organism>
<evidence type="ECO:0000313" key="1">
    <source>
        <dbReference type="EMBL" id="QSW91545.1"/>
    </source>
</evidence>
<dbReference type="EMBL" id="CP071448">
    <property type="protein sequence ID" value="QSW91545.1"/>
    <property type="molecule type" value="Genomic_DNA"/>
</dbReference>
<name>A0ABX7QK94_9FLAO</name>